<protein>
    <submittedName>
        <fullName evidence="1">Uncharacterized protein</fullName>
    </submittedName>
</protein>
<gene>
    <name evidence="1" type="ORF">B5G26_09360</name>
</gene>
<comment type="caution">
    <text evidence="1">The sequence shown here is derived from an EMBL/GenBank/DDBJ whole genome shotgun (WGS) entry which is preliminary data.</text>
</comment>
<dbReference type="EMBL" id="NFHM01000012">
    <property type="protein sequence ID" value="OUN42475.1"/>
    <property type="molecule type" value="Genomic_DNA"/>
</dbReference>
<proteinExistence type="predicted"/>
<accession>A0A1Y3U2S8</accession>
<dbReference type="Proteomes" id="UP000195455">
    <property type="component" value="Unassembled WGS sequence"/>
</dbReference>
<sequence length="128" mass="13471">MLGKAACGVPVFFGVQGSSTLLGKAACGVPVFFGVQGFEPAKAHLIRKSRLRLSASDLALCVTREMMQTAFSVFSKGKEISFLTWSSALPPVSQSADSLFLRLWLLPLSAPGSGRTQSPGNPSVAVLK</sequence>
<name>A0A1Y3U2S8_9FIRM</name>
<evidence type="ECO:0000313" key="1">
    <source>
        <dbReference type="EMBL" id="OUN42475.1"/>
    </source>
</evidence>
<evidence type="ECO:0000313" key="2">
    <source>
        <dbReference type="Proteomes" id="UP000195455"/>
    </source>
</evidence>
<organism evidence="1 2">
    <name type="scientific">Anaerotignum lactatifermentans</name>
    <dbReference type="NCBI Taxonomy" id="160404"/>
    <lineage>
        <taxon>Bacteria</taxon>
        <taxon>Bacillati</taxon>
        <taxon>Bacillota</taxon>
        <taxon>Clostridia</taxon>
        <taxon>Lachnospirales</taxon>
        <taxon>Anaerotignaceae</taxon>
        <taxon>Anaerotignum</taxon>
    </lineage>
</organism>
<reference evidence="2" key="1">
    <citation type="submission" date="2017-04" db="EMBL/GenBank/DDBJ databases">
        <title>Function of individual gut microbiota members based on whole genome sequencing of pure cultures obtained from chicken caecum.</title>
        <authorList>
            <person name="Medvecky M."/>
            <person name="Cejkova D."/>
            <person name="Polansky O."/>
            <person name="Karasova D."/>
            <person name="Kubasova T."/>
            <person name="Cizek A."/>
            <person name="Rychlik I."/>
        </authorList>
    </citation>
    <scope>NUCLEOTIDE SEQUENCE [LARGE SCALE GENOMIC DNA]</scope>
    <source>
        <strain evidence="2">An75</strain>
    </source>
</reference>
<dbReference type="AlphaFoldDB" id="A0A1Y3U2S8"/>